<organism evidence="2 3">
    <name type="scientific">Araneus ventricosus</name>
    <name type="common">Orbweaver spider</name>
    <name type="synonym">Epeira ventricosa</name>
    <dbReference type="NCBI Taxonomy" id="182803"/>
    <lineage>
        <taxon>Eukaryota</taxon>
        <taxon>Metazoa</taxon>
        <taxon>Ecdysozoa</taxon>
        <taxon>Arthropoda</taxon>
        <taxon>Chelicerata</taxon>
        <taxon>Arachnida</taxon>
        <taxon>Araneae</taxon>
        <taxon>Araneomorphae</taxon>
        <taxon>Entelegynae</taxon>
        <taxon>Araneoidea</taxon>
        <taxon>Araneidae</taxon>
        <taxon>Araneus</taxon>
    </lineage>
</organism>
<keyword evidence="3" id="KW-1185">Reference proteome</keyword>
<comment type="caution">
    <text evidence="2">The sequence shown here is derived from an EMBL/GenBank/DDBJ whole genome shotgun (WGS) entry which is preliminary data.</text>
</comment>
<feature type="region of interest" description="Disordered" evidence="1">
    <location>
        <begin position="40"/>
        <end position="59"/>
    </location>
</feature>
<sequence length="59" mass="6657">MFTATHLYATPTFSTRYIYTVRTPPMSLFLQPLQLPHLSDGHGASIRSERPLPHVPLPP</sequence>
<reference evidence="2 3" key="1">
    <citation type="journal article" date="2019" name="Sci. Rep.">
        <title>Orb-weaving spider Araneus ventricosus genome elucidates the spidroin gene catalogue.</title>
        <authorList>
            <person name="Kono N."/>
            <person name="Nakamura H."/>
            <person name="Ohtoshi R."/>
            <person name="Moran D.A.P."/>
            <person name="Shinohara A."/>
            <person name="Yoshida Y."/>
            <person name="Fujiwara M."/>
            <person name="Mori M."/>
            <person name="Tomita M."/>
            <person name="Arakawa K."/>
        </authorList>
    </citation>
    <scope>NUCLEOTIDE SEQUENCE [LARGE SCALE GENOMIC DNA]</scope>
</reference>
<accession>A0A4Y2VAQ3</accession>
<protein>
    <submittedName>
        <fullName evidence="2">Uncharacterized protein</fullName>
    </submittedName>
</protein>
<name>A0A4Y2VAQ3_ARAVE</name>
<gene>
    <name evidence="2" type="ORF">AVEN_162573_1</name>
</gene>
<dbReference type="Proteomes" id="UP000499080">
    <property type="component" value="Unassembled WGS sequence"/>
</dbReference>
<feature type="non-terminal residue" evidence="2">
    <location>
        <position position="59"/>
    </location>
</feature>
<dbReference type="AlphaFoldDB" id="A0A4Y2VAQ3"/>
<dbReference type="EMBL" id="BGPR01045473">
    <property type="protein sequence ID" value="GBO22375.1"/>
    <property type="molecule type" value="Genomic_DNA"/>
</dbReference>
<evidence type="ECO:0000313" key="2">
    <source>
        <dbReference type="EMBL" id="GBO22375.1"/>
    </source>
</evidence>
<evidence type="ECO:0000256" key="1">
    <source>
        <dbReference type="SAM" id="MobiDB-lite"/>
    </source>
</evidence>
<proteinExistence type="predicted"/>
<evidence type="ECO:0000313" key="3">
    <source>
        <dbReference type="Proteomes" id="UP000499080"/>
    </source>
</evidence>